<evidence type="ECO:0000256" key="2">
    <source>
        <dbReference type="SAM" id="SignalP"/>
    </source>
</evidence>
<dbReference type="EMBL" id="SELW01000121">
    <property type="protein sequence ID" value="TID30726.1"/>
    <property type="molecule type" value="Genomic_DNA"/>
</dbReference>
<reference evidence="3 4" key="1">
    <citation type="journal article" date="2019" name="Front. Genet.">
        <title>Whole-Genome Sequencing of the Opportunistic Yeast Pathogen Candida inconspicua Uncovers Its Hybrid Origin.</title>
        <authorList>
            <person name="Mixao V."/>
            <person name="Hansen A.P."/>
            <person name="Saus E."/>
            <person name="Boekhout T."/>
            <person name="Lass-Florl C."/>
            <person name="Gabaldon T."/>
        </authorList>
    </citation>
    <scope>NUCLEOTIDE SEQUENCE [LARGE SCALE GENOMIC DNA]</scope>
    <source>
        <strain evidence="3 4">CBS 180</strain>
    </source>
</reference>
<gene>
    <name evidence="3" type="ORF">CANINC_000642</name>
</gene>
<evidence type="ECO:0008006" key="5">
    <source>
        <dbReference type="Google" id="ProtNLM"/>
    </source>
</evidence>
<feature type="signal peptide" evidence="2">
    <location>
        <begin position="1"/>
        <end position="18"/>
    </location>
</feature>
<keyword evidence="2" id="KW-0732">Signal</keyword>
<comment type="caution">
    <text evidence="3">The sequence shown here is derived from an EMBL/GenBank/DDBJ whole genome shotgun (WGS) entry which is preliminary data.</text>
</comment>
<accession>A0A4T0X5H5</accession>
<evidence type="ECO:0000256" key="1">
    <source>
        <dbReference type="SAM" id="Phobius"/>
    </source>
</evidence>
<feature type="transmembrane region" description="Helical" evidence="1">
    <location>
        <begin position="179"/>
        <end position="200"/>
    </location>
</feature>
<evidence type="ECO:0000313" key="3">
    <source>
        <dbReference type="EMBL" id="TID30726.1"/>
    </source>
</evidence>
<evidence type="ECO:0000313" key="4">
    <source>
        <dbReference type="Proteomes" id="UP000307173"/>
    </source>
</evidence>
<keyword evidence="1" id="KW-1133">Transmembrane helix</keyword>
<protein>
    <recommendedName>
        <fullName evidence="5">Protein SOP4</fullName>
    </recommendedName>
</protein>
<proteinExistence type="predicted"/>
<name>A0A4T0X5H5_9ASCO</name>
<keyword evidence="1" id="KW-0472">Membrane</keyword>
<organism evidence="3 4">
    <name type="scientific">Pichia inconspicua</name>
    <dbReference type="NCBI Taxonomy" id="52247"/>
    <lineage>
        <taxon>Eukaryota</taxon>
        <taxon>Fungi</taxon>
        <taxon>Dikarya</taxon>
        <taxon>Ascomycota</taxon>
        <taxon>Saccharomycotina</taxon>
        <taxon>Pichiomycetes</taxon>
        <taxon>Pichiales</taxon>
        <taxon>Pichiaceae</taxon>
        <taxon>Pichia</taxon>
    </lineage>
</organism>
<keyword evidence="1" id="KW-0812">Transmembrane</keyword>
<dbReference type="AlphaFoldDB" id="A0A4T0X5H5"/>
<keyword evidence="4" id="KW-1185">Reference proteome</keyword>
<feature type="chain" id="PRO_5020827324" description="Protein SOP4" evidence="2">
    <location>
        <begin position="19"/>
        <end position="225"/>
    </location>
</feature>
<dbReference type="Proteomes" id="UP000307173">
    <property type="component" value="Unassembled WGS sequence"/>
</dbReference>
<sequence>MRLVQLFILLISAINVSALVKVGFQFTGNSKLIFNPARTHMFVKHAANTDNNTVHTPHTVIYPDKYGDFNIPNDLTTINTTLELTIESLDYLFSSPHFSLNIPYNASTNTSITQKDALHLKLEYPTTTNITTPVTHLILQSSQYGFYPLRFMPTDSVKVSPMQMMRSIPFLAPIVSSKWTIGIFILLISLAAIPYVINYLDPSFADRMLQAQIDQQNTEKENKDT</sequence>